<dbReference type="GO" id="GO:0005886">
    <property type="term" value="C:plasma membrane"/>
    <property type="evidence" value="ECO:0007669"/>
    <property type="project" value="UniProtKB-SubCell"/>
</dbReference>
<evidence type="ECO:0000256" key="1">
    <source>
        <dbReference type="ARBA" id="ARBA00004651"/>
    </source>
</evidence>
<comment type="subcellular location">
    <subcellularLocation>
        <location evidence="1 6">Cell membrane</location>
        <topology evidence="1 6">Multi-pass membrane protein</topology>
    </subcellularLocation>
</comment>
<evidence type="ECO:0000256" key="4">
    <source>
        <dbReference type="ARBA" id="ARBA00022989"/>
    </source>
</evidence>
<accession>A0A1F8G4T5</accession>
<comment type="caution">
    <text evidence="8">The sequence shown here is derived from an EMBL/GenBank/DDBJ whole genome shotgun (WGS) entry which is preliminary data.</text>
</comment>
<feature type="transmembrane region" description="Helical" evidence="7">
    <location>
        <begin position="102"/>
        <end position="119"/>
    </location>
</feature>
<keyword evidence="3 6" id="KW-0812">Transmembrane</keyword>
<sequence length="120" mass="12910">MFYKLLLLMGVGFNVLAQLLLKQGMAGLDIISTNLTLFGKIKLLLFNPLFWGAILSYGAGFVIYAVVLSKINLGVAYPVASVLAIVAIYLFSLFYFNESLTTIGVAGVILCITGVALLLK</sequence>
<dbReference type="InterPro" id="IPR037185">
    <property type="entry name" value="EmrE-like"/>
</dbReference>
<evidence type="ECO:0000256" key="2">
    <source>
        <dbReference type="ARBA" id="ARBA00022475"/>
    </source>
</evidence>
<dbReference type="InterPro" id="IPR000390">
    <property type="entry name" value="Small_drug/metabolite_transptr"/>
</dbReference>
<evidence type="ECO:0008006" key="10">
    <source>
        <dbReference type="Google" id="ProtNLM"/>
    </source>
</evidence>
<feature type="transmembrane region" description="Helical" evidence="7">
    <location>
        <begin position="75"/>
        <end position="96"/>
    </location>
</feature>
<reference evidence="8 9" key="1">
    <citation type="journal article" date="2016" name="Nat. Commun.">
        <title>Thousands of microbial genomes shed light on interconnected biogeochemical processes in an aquifer system.</title>
        <authorList>
            <person name="Anantharaman K."/>
            <person name="Brown C.T."/>
            <person name="Hug L.A."/>
            <person name="Sharon I."/>
            <person name="Castelle C.J."/>
            <person name="Probst A.J."/>
            <person name="Thomas B.C."/>
            <person name="Singh A."/>
            <person name="Wilkins M.J."/>
            <person name="Karaoz U."/>
            <person name="Brodie E.L."/>
            <person name="Williams K.H."/>
            <person name="Hubbard S.S."/>
            <person name="Banfield J.F."/>
        </authorList>
    </citation>
    <scope>NUCLEOTIDE SEQUENCE [LARGE SCALE GENOMIC DNA]</scope>
</reference>
<feature type="transmembrane region" description="Helical" evidence="7">
    <location>
        <begin position="49"/>
        <end position="68"/>
    </location>
</feature>
<evidence type="ECO:0000313" key="8">
    <source>
        <dbReference type="EMBL" id="OGN19539.1"/>
    </source>
</evidence>
<keyword evidence="4 7" id="KW-1133">Transmembrane helix</keyword>
<gene>
    <name evidence="8" type="ORF">A3F25_00345</name>
</gene>
<dbReference type="AlphaFoldDB" id="A0A1F8G4T5"/>
<dbReference type="Pfam" id="PF00893">
    <property type="entry name" value="Multi_Drug_Res"/>
    <property type="match status" value="1"/>
</dbReference>
<protein>
    <recommendedName>
        <fullName evidence="10">EamA domain-containing protein</fullName>
    </recommendedName>
</protein>
<dbReference type="EMBL" id="MGKD01000013">
    <property type="protein sequence ID" value="OGN19539.1"/>
    <property type="molecule type" value="Genomic_DNA"/>
</dbReference>
<dbReference type="GO" id="GO:0022857">
    <property type="term" value="F:transmembrane transporter activity"/>
    <property type="evidence" value="ECO:0007669"/>
    <property type="project" value="InterPro"/>
</dbReference>
<dbReference type="InterPro" id="IPR045324">
    <property type="entry name" value="Small_multidrug_res"/>
</dbReference>
<dbReference type="Gene3D" id="1.10.3730.20">
    <property type="match status" value="1"/>
</dbReference>
<evidence type="ECO:0000256" key="5">
    <source>
        <dbReference type="ARBA" id="ARBA00023136"/>
    </source>
</evidence>
<dbReference type="SUPFAM" id="SSF103481">
    <property type="entry name" value="Multidrug resistance efflux transporter EmrE"/>
    <property type="match status" value="1"/>
</dbReference>
<keyword evidence="2" id="KW-1003">Cell membrane</keyword>
<evidence type="ECO:0000313" key="9">
    <source>
        <dbReference type="Proteomes" id="UP000177478"/>
    </source>
</evidence>
<evidence type="ECO:0000256" key="3">
    <source>
        <dbReference type="ARBA" id="ARBA00022692"/>
    </source>
</evidence>
<keyword evidence="5 7" id="KW-0472">Membrane</keyword>
<organism evidence="8 9">
    <name type="scientific">Candidatus Yanofskybacteria bacterium RIFCSPHIGHO2_12_FULL_45_19b</name>
    <dbReference type="NCBI Taxonomy" id="1802689"/>
    <lineage>
        <taxon>Bacteria</taxon>
        <taxon>Candidatus Yanofskyibacteriota</taxon>
    </lineage>
</organism>
<name>A0A1F8G4T5_9BACT</name>
<proteinExistence type="inferred from homology"/>
<evidence type="ECO:0000256" key="6">
    <source>
        <dbReference type="RuleBase" id="RU003942"/>
    </source>
</evidence>
<dbReference type="PANTHER" id="PTHR30561">
    <property type="entry name" value="SMR FAMILY PROTON-DEPENDENT DRUG EFFLUX TRANSPORTER SUGE"/>
    <property type="match status" value="1"/>
</dbReference>
<dbReference type="Proteomes" id="UP000177478">
    <property type="component" value="Unassembled WGS sequence"/>
</dbReference>
<dbReference type="PANTHER" id="PTHR30561:SF9">
    <property type="entry name" value="4-AMINO-4-DEOXY-L-ARABINOSE-PHOSPHOUNDECAPRENOL FLIPPASE SUBUNIT ARNF-RELATED"/>
    <property type="match status" value="1"/>
</dbReference>
<evidence type="ECO:0000256" key="7">
    <source>
        <dbReference type="SAM" id="Phobius"/>
    </source>
</evidence>
<dbReference type="STRING" id="1802689.A3F25_00345"/>
<comment type="similarity">
    <text evidence="6">Belongs to the drug/metabolite transporter (DMT) superfamily. Small multidrug resistance (SMR) (TC 2.A.7.1) family.</text>
</comment>